<dbReference type="Pfam" id="PF13649">
    <property type="entry name" value="Methyltransf_25"/>
    <property type="match status" value="1"/>
</dbReference>
<protein>
    <submittedName>
        <fullName evidence="3">Class I SAM-dependent methyltransferase</fullName>
    </submittedName>
</protein>
<gene>
    <name evidence="3" type="ORF">J0B03_12010</name>
</gene>
<evidence type="ECO:0000256" key="1">
    <source>
        <dbReference type="ARBA" id="ARBA00022679"/>
    </source>
</evidence>
<keyword evidence="3" id="KW-0489">Methyltransferase</keyword>
<dbReference type="GO" id="GO:0032259">
    <property type="term" value="P:methylation"/>
    <property type="evidence" value="ECO:0007669"/>
    <property type="project" value="UniProtKB-KW"/>
</dbReference>
<dbReference type="AlphaFoldDB" id="A0A974XM68"/>
<keyword evidence="1" id="KW-0808">Transferase</keyword>
<dbReference type="InterPro" id="IPR041698">
    <property type="entry name" value="Methyltransf_25"/>
</dbReference>
<dbReference type="Gene3D" id="2.20.25.110">
    <property type="entry name" value="S-adenosyl-L-methionine-dependent methyltransferases"/>
    <property type="match status" value="1"/>
</dbReference>
<dbReference type="EMBL" id="CP071444">
    <property type="protein sequence ID" value="QSX08491.1"/>
    <property type="molecule type" value="Genomic_DNA"/>
</dbReference>
<accession>A0A974XM68</accession>
<sequence>MYDKLAAVYDRFMLEDVDYKAYASWINEILSKRIGKRKNLLEVGCGTGNITMEMHDLGYEVTGLDISEEMLVEADNKAFAAGADIQWIQGDISRLSLPARFDAVISTMDTFNYLLEEKALKEALHKVYESLRPGGTFIFDVNTPYRLETVYGNNSFHYLGDDVCYIWECHYDQVLDICSYDIAFFVQDTGDRYQRFDEYHEQRSYSQEHLSKWLEDAGFMDVEILDFATKETPKSISEKILLVAQKRG</sequence>
<dbReference type="InterPro" id="IPR029063">
    <property type="entry name" value="SAM-dependent_MTases_sf"/>
</dbReference>
<dbReference type="Gene3D" id="3.40.50.150">
    <property type="entry name" value="Vaccinia Virus protein VP39"/>
    <property type="match status" value="1"/>
</dbReference>
<dbReference type="CDD" id="cd02440">
    <property type="entry name" value="AdoMet_MTases"/>
    <property type="match status" value="1"/>
</dbReference>
<organism evidence="3 4">
    <name type="scientific">Alkalibacter rhizosphaerae</name>
    <dbReference type="NCBI Taxonomy" id="2815577"/>
    <lineage>
        <taxon>Bacteria</taxon>
        <taxon>Bacillati</taxon>
        <taxon>Bacillota</taxon>
        <taxon>Clostridia</taxon>
        <taxon>Eubacteriales</taxon>
        <taxon>Eubacteriaceae</taxon>
        <taxon>Alkalibacter</taxon>
    </lineage>
</organism>
<keyword evidence="4" id="KW-1185">Reference proteome</keyword>
<dbReference type="SUPFAM" id="SSF53335">
    <property type="entry name" value="S-adenosyl-L-methionine-dependent methyltransferases"/>
    <property type="match status" value="1"/>
</dbReference>
<dbReference type="GO" id="GO:0008168">
    <property type="term" value="F:methyltransferase activity"/>
    <property type="evidence" value="ECO:0007669"/>
    <property type="project" value="UniProtKB-KW"/>
</dbReference>
<reference evidence="3" key="1">
    <citation type="submission" date="2021-03" db="EMBL/GenBank/DDBJ databases">
        <title>Alkalibacter marinus sp. nov., isolated from tidal flat sediment.</title>
        <authorList>
            <person name="Namirimu T."/>
            <person name="Yang J.-A."/>
            <person name="Yang S.-H."/>
            <person name="Kim Y.-J."/>
            <person name="Kwon K.K."/>
        </authorList>
    </citation>
    <scope>NUCLEOTIDE SEQUENCE</scope>
    <source>
        <strain evidence="3">ES005</strain>
    </source>
</reference>
<dbReference type="KEGG" id="alka:J0B03_12010"/>
<evidence type="ECO:0000313" key="4">
    <source>
        <dbReference type="Proteomes" id="UP000663499"/>
    </source>
</evidence>
<feature type="domain" description="Methyltransferase" evidence="2">
    <location>
        <begin position="41"/>
        <end position="135"/>
    </location>
</feature>
<evidence type="ECO:0000259" key="2">
    <source>
        <dbReference type="Pfam" id="PF13649"/>
    </source>
</evidence>
<proteinExistence type="predicted"/>
<dbReference type="RefSeq" id="WP_207299832.1">
    <property type="nucleotide sequence ID" value="NZ_CP071444.1"/>
</dbReference>
<dbReference type="Proteomes" id="UP000663499">
    <property type="component" value="Chromosome"/>
</dbReference>
<evidence type="ECO:0000313" key="3">
    <source>
        <dbReference type="EMBL" id="QSX08491.1"/>
    </source>
</evidence>
<name>A0A974XM68_9FIRM</name>
<dbReference type="PANTHER" id="PTHR43861">
    <property type="entry name" value="TRANS-ACONITATE 2-METHYLTRANSFERASE-RELATED"/>
    <property type="match status" value="1"/>
</dbReference>